<evidence type="ECO:0000313" key="2">
    <source>
        <dbReference type="EMBL" id="RWQ99806.1"/>
    </source>
</evidence>
<dbReference type="GeneID" id="39598847"/>
<dbReference type="STRING" id="264951.A0A443I741"/>
<evidence type="ECO:0000313" key="3">
    <source>
        <dbReference type="Proteomes" id="UP000283841"/>
    </source>
</evidence>
<dbReference type="PANTHER" id="PTHR36195:SF4">
    <property type="entry name" value="DOMAIN PROTEIN, PUTATIVE (AFU_ORTHOLOGUE AFUA_5G01990)-RELATED"/>
    <property type="match status" value="1"/>
</dbReference>
<feature type="chain" id="PRO_5019522334" evidence="1">
    <location>
        <begin position="21"/>
        <end position="153"/>
    </location>
</feature>
<name>A0A443I741_BYSSP</name>
<keyword evidence="1" id="KW-0732">Signal</keyword>
<evidence type="ECO:0000256" key="1">
    <source>
        <dbReference type="SAM" id="SignalP"/>
    </source>
</evidence>
<organism evidence="2 3">
    <name type="scientific">Byssochlamys spectabilis</name>
    <name type="common">Paecilomyces variotii</name>
    <dbReference type="NCBI Taxonomy" id="264951"/>
    <lineage>
        <taxon>Eukaryota</taxon>
        <taxon>Fungi</taxon>
        <taxon>Dikarya</taxon>
        <taxon>Ascomycota</taxon>
        <taxon>Pezizomycotina</taxon>
        <taxon>Eurotiomycetes</taxon>
        <taxon>Eurotiomycetidae</taxon>
        <taxon>Eurotiales</taxon>
        <taxon>Thermoascaceae</taxon>
        <taxon>Paecilomyces</taxon>
    </lineage>
</organism>
<accession>A0A443I741</accession>
<protein>
    <submittedName>
        <fullName evidence="2">Putative BYS1 domain protein</fullName>
    </submittedName>
</protein>
<gene>
    <name evidence="2" type="ORF">C8Q69DRAFT_452508</name>
</gene>
<dbReference type="Pfam" id="PF04681">
    <property type="entry name" value="Bys1"/>
    <property type="match status" value="1"/>
</dbReference>
<dbReference type="EMBL" id="RCNU01000001">
    <property type="protein sequence ID" value="RWQ99806.1"/>
    <property type="molecule type" value="Genomic_DNA"/>
</dbReference>
<dbReference type="RefSeq" id="XP_028489451.1">
    <property type="nucleotide sequence ID" value="XM_028629570.1"/>
</dbReference>
<sequence>MHFSTLALTATAALTPLVHAVGNAIVHNNCPQPIYVWSVGSSIGPENTVNPGCEYSEVFRTDPSSGGIAIKITRTENGLYDGSAQTDFAYALDNNGVYYDLSDVFGDPFSGTSVVVTPSDTSCRTIDWSNGIPPSGSQVKVCQSGTNLTLTTC</sequence>
<comment type="caution">
    <text evidence="2">The sequence shown here is derived from an EMBL/GenBank/DDBJ whole genome shotgun (WGS) entry which is preliminary data.</text>
</comment>
<feature type="signal peptide" evidence="1">
    <location>
        <begin position="1"/>
        <end position="20"/>
    </location>
</feature>
<reference evidence="2 3" key="1">
    <citation type="journal article" date="2018" name="Front. Microbiol.">
        <title>Genomic and genetic insights into a cosmopolitan fungus, Paecilomyces variotii (Eurotiales).</title>
        <authorList>
            <person name="Urquhart A.S."/>
            <person name="Mondo S.J."/>
            <person name="Makela M.R."/>
            <person name="Hane J.K."/>
            <person name="Wiebenga A."/>
            <person name="He G."/>
            <person name="Mihaltcheva S."/>
            <person name="Pangilinan J."/>
            <person name="Lipzen A."/>
            <person name="Barry K."/>
            <person name="de Vries R.P."/>
            <person name="Grigoriev I.V."/>
            <person name="Idnurm A."/>
        </authorList>
    </citation>
    <scope>NUCLEOTIDE SEQUENCE [LARGE SCALE GENOMIC DNA]</scope>
    <source>
        <strain evidence="2 3">CBS 101075</strain>
    </source>
</reference>
<dbReference type="InterPro" id="IPR006771">
    <property type="entry name" value="CetA-like"/>
</dbReference>
<dbReference type="AlphaFoldDB" id="A0A443I741"/>
<dbReference type="VEuPathDB" id="FungiDB:C8Q69DRAFT_452508"/>
<proteinExistence type="predicted"/>
<dbReference type="PANTHER" id="PTHR36195">
    <property type="entry name" value="DOMAIN PROTEIN, PUTATIVE (AFU_ORTHOLOGUE AFUA_5G01990)-RELATED-RELATED"/>
    <property type="match status" value="1"/>
</dbReference>
<dbReference type="Proteomes" id="UP000283841">
    <property type="component" value="Unassembled WGS sequence"/>
</dbReference>
<keyword evidence="3" id="KW-1185">Reference proteome</keyword>